<dbReference type="Pfam" id="PF08239">
    <property type="entry name" value="SH3_3"/>
    <property type="match status" value="1"/>
</dbReference>
<gene>
    <name evidence="1" type="ORF">ENP47_08450</name>
</gene>
<dbReference type="SMART" id="SM00287">
    <property type="entry name" value="SH3b"/>
    <property type="match status" value="1"/>
</dbReference>
<dbReference type="InterPro" id="IPR003646">
    <property type="entry name" value="SH3-like_bac-type"/>
</dbReference>
<comment type="caution">
    <text evidence="1">The sequence shown here is derived from an EMBL/GenBank/DDBJ whole genome shotgun (WGS) entry which is preliminary data.</text>
</comment>
<reference evidence="1" key="1">
    <citation type="journal article" date="2020" name="mSystems">
        <title>Genome- and Community-Level Interaction Insights into Carbon Utilization and Element Cycling Functions of Hydrothermarchaeota in Hydrothermal Sediment.</title>
        <authorList>
            <person name="Zhou Z."/>
            <person name="Liu Y."/>
            <person name="Xu W."/>
            <person name="Pan J."/>
            <person name="Luo Z.H."/>
            <person name="Li M."/>
        </authorList>
    </citation>
    <scope>NUCLEOTIDE SEQUENCE [LARGE SCALE GENOMIC DNA]</scope>
    <source>
        <strain evidence="1">SpSt-222</strain>
    </source>
</reference>
<dbReference type="Gene3D" id="2.30.30.40">
    <property type="entry name" value="SH3 Domains"/>
    <property type="match status" value="1"/>
</dbReference>
<accession>A0A7C1XH15</accession>
<protein>
    <submittedName>
        <fullName evidence="1">Uncharacterized protein</fullName>
    </submittedName>
</protein>
<evidence type="ECO:0000313" key="1">
    <source>
        <dbReference type="EMBL" id="HEF65611.1"/>
    </source>
</evidence>
<dbReference type="AlphaFoldDB" id="A0A7C1XH15"/>
<dbReference type="EMBL" id="DSJL01000011">
    <property type="protein sequence ID" value="HEF65611.1"/>
    <property type="molecule type" value="Genomic_DNA"/>
</dbReference>
<organism evidence="1">
    <name type="scientific">Thermomicrobium roseum</name>
    <dbReference type="NCBI Taxonomy" id="500"/>
    <lineage>
        <taxon>Bacteria</taxon>
        <taxon>Pseudomonadati</taxon>
        <taxon>Thermomicrobiota</taxon>
        <taxon>Thermomicrobia</taxon>
        <taxon>Thermomicrobiales</taxon>
        <taxon>Thermomicrobiaceae</taxon>
        <taxon>Thermomicrobium</taxon>
    </lineage>
</organism>
<name>A0A7C1XH15_THERO</name>
<sequence length="177" mass="19206">MLAASSSECWSGGVIDQELSARLRQRSRQSGIWLGLAMGLAIFIALAGFIWLYGRLAPVFSDFVSRLPEATPTSVVTPEATPVAAVRATSSPTPVVTPQPSPTPAWQATHRVAQGSQVNFRSGPGTQYQVVAVLEPGTELRFLGEQEQVGNATWLHLELPDGRDGWIRTVDLELIRR</sequence>
<proteinExistence type="predicted"/>
<dbReference type="PROSITE" id="PS51781">
    <property type="entry name" value="SH3B"/>
    <property type="match status" value="1"/>
</dbReference>